<organism evidence="8 9">
    <name type="scientific">Ceutorhynchus assimilis</name>
    <name type="common">cabbage seed weevil</name>
    <dbReference type="NCBI Taxonomy" id="467358"/>
    <lineage>
        <taxon>Eukaryota</taxon>
        <taxon>Metazoa</taxon>
        <taxon>Ecdysozoa</taxon>
        <taxon>Arthropoda</taxon>
        <taxon>Hexapoda</taxon>
        <taxon>Insecta</taxon>
        <taxon>Pterygota</taxon>
        <taxon>Neoptera</taxon>
        <taxon>Endopterygota</taxon>
        <taxon>Coleoptera</taxon>
        <taxon>Polyphaga</taxon>
        <taxon>Cucujiformia</taxon>
        <taxon>Curculionidae</taxon>
        <taxon>Ceutorhynchinae</taxon>
        <taxon>Ceutorhynchus</taxon>
    </lineage>
</organism>
<evidence type="ECO:0000256" key="1">
    <source>
        <dbReference type="ARBA" id="ARBA00004141"/>
    </source>
</evidence>
<dbReference type="InterPro" id="IPR052808">
    <property type="entry name" value="GPCR_Mth-like"/>
</dbReference>
<dbReference type="InterPro" id="IPR017981">
    <property type="entry name" value="GPCR_2-like_7TM"/>
</dbReference>
<dbReference type="GO" id="GO:0016020">
    <property type="term" value="C:membrane"/>
    <property type="evidence" value="ECO:0007669"/>
    <property type="project" value="UniProtKB-SubCell"/>
</dbReference>
<feature type="transmembrane region" description="Helical" evidence="5">
    <location>
        <begin position="193"/>
        <end position="213"/>
    </location>
</feature>
<dbReference type="AlphaFoldDB" id="A0A9N9MHT8"/>
<reference evidence="8" key="1">
    <citation type="submission" date="2022-01" db="EMBL/GenBank/DDBJ databases">
        <authorList>
            <person name="King R."/>
        </authorList>
    </citation>
    <scope>NUCLEOTIDE SEQUENCE</scope>
</reference>
<dbReference type="PANTHER" id="PTHR46953">
    <property type="entry name" value="G-PROTEIN COUPLED RECEPTOR MTH-LIKE 1-RELATED"/>
    <property type="match status" value="1"/>
</dbReference>
<feature type="signal peptide" evidence="6">
    <location>
        <begin position="1"/>
        <end position="21"/>
    </location>
</feature>
<evidence type="ECO:0000256" key="6">
    <source>
        <dbReference type="SAM" id="SignalP"/>
    </source>
</evidence>
<feature type="transmembrane region" description="Helical" evidence="5">
    <location>
        <begin position="325"/>
        <end position="345"/>
    </location>
</feature>
<feature type="transmembrane region" description="Helical" evidence="5">
    <location>
        <begin position="283"/>
        <end position="304"/>
    </location>
</feature>
<dbReference type="GO" id="GO:0004930">
    <property type="term" value="F:G protein-coupled receptor activity"/>
    <property type="evidence" value="ECO:0007669"/>
    <property type="project" value="InterPro"/>
</dbReference>
<name>A0A9N9MHT8_9CUCU</name>
<keyword evidence="2 5" id="KW-0812">Transmembrane</keyword>
<feature type="transmembrane region" description="Helical" evidence="5">
    <location>
        <begin position="233"/>
        <end position="255"/>
    </location>
</feature>
<dbReference type="Proteomes" id="UP001152799">
    <property type="component" value="Chromosome 11"/>
</dbReference>
<dbReference type="PANTHER" id="PTHR46953:SF1">
    <property type="entry name" value="G-PROTEIN COUPLED RECEPTOR MTH-LIKE 1-RELATED"/>
    <property type="match status" value="1"/>
</dbReference>
<dbReference type="Gene3D" id="1.20.1070.10">
    <property type="entry name" value="Rhodopsin 7-helix transmembrane proteins"/>
    <property type="match status" value="1"/>
</dbReference>
<feature type="transmembrane region" description="Helical" evidence="5">
    <location>
        <begin position="357"/>
        <end position="380"/>
    </location>
</feature>
<evidence type="ECO:0000313" key="8">
    <source>
        <dbReference type="EMBL" id="CAG9762603.1"/>
    </source>
</evidence>
<dbReference type="EMBL" id="OU892287">
    <property type="protein sequence ID" value="CAG9762603.1"/>
    <property type="molecule type" value="Genomic_DNA"/>
</dbReference>
<dbReference type="OrthoDB" id="6082634at2759"/>
<dbReference type="PROSITE" id="PS50261">
    <property type="entry name" value="G_PROTEIN_RECEP_F2_4"/>
    <property type="match status" value="1"/>
</dbReference>
<accession>A0A9N9MHT8</accession>
<evidence type="ECO:0000259" key="7">
    <source>
        <dbReference type="PROSITE" id="PS50261"/>
    </source>
</evidence>
<dbReference type="InterPro" id="IPR000832">
    <property type="entry name" value="GPCR_2_secretin-like"/>
</dbReference>
<dbReference type="GO" id="GO:0007166">
    <property type="term" value="P:cell surface receptor signaling pathway"/>
    <property type="evidence" value="ECO:0007669"/>
    <property type="project" value="InterPro"/>
</dbReference>
<evidence type="ECO:0000313" key="9">
    <source>
        <dbReference type="Proteomes" id="UP001152799"/>
    </source>
</evidence>
<gene>
    <name evidence="8" type="ORF">CEUTPL_LOCUS3278</name>
</gene>
<dbReference type="Pfam" id="PF00002">
    <property type="entry name" value="7tm_2"/>
    <property type="match status" value="1"/>
</dbReference>
<feature type="chain" id="PRO_5040349610" description="G-protein coupled receptors family 2 profile 2 domain-containing protein" evidence="6">
    <location>
        <begin position="22"/>
        <end position="415"/>
    </location>
</feature>
<proteinExistence type="predicted"/>
<feature type="transmembrane region" description="Helical" evidence="5">
    <location>
        <begin position="163"/>
        <end position="181"/>
    </location>
</feature>
<evidence type="ECO:0000256" key="3">
    <source>
        <dbReference type="ARBA" id="ARBA00022989"/>
    </source>
</evidence>
<evidence type="ECO:0000256" key="4">
    <source>
        <dbReference type="ARBA" id="ARBA00023136"/>
    </source>
</evidence>
<feature type="transmembrane region" description="Helical" evidence="5">
    <location>
        <begin position="131"/>
        <end position="151"/>
    </location>
</feature>
<keyword evidence="9" id="KW-1185">Reference proteome</keyword>
<keyword evidence="3 5" id="KW-1133">Transmembrane helix</keyword>
<evidence type="ECO:0000256" key="2">
    <source>
        <dbReference type="ARBA" id="ARBA00022692"/>
    </source>
</evidence>
<comment type="subcellular location">
    <subcellularLocation>
        <location evidence="1">Membrane</location>
        <topology evidence="1">Multi-pass membrane protein</topology>
    </subcellularLocation>
</comment>
<evidence type="ECO:0000256" key="5">
    <source>
        <dbReference type="SAM" id="Phobius"/>
    </source>
</evidence>
<sequence length="415" mass="47573">MRRSSLSLLIILTLNILSVVAINECCPEENILFMSNKSCLTDNINATGVSIEISSECPTILSIENKSTFSNAQFRFLDNGTLLDHKDRELRYCYSNNGDQPNATSPIYIFCFGNSDADEPIDSRLLDIVEGILVIISAIFVIFTITIYCMVPKLLDLQGICIMHALVAYTSFFLVLGTLSLEDNLGIDTCKALAYLMYFSFFYLLLWLLVLSFHIWRVSTKPNLFRGLIKWSLLYHIFAIGGSLMALIIVIMAHYSPSEIWDDIRPGFGEGKCWFKTSRETWIYLYGPLIALLIFNTFFYLWTISFLWNTVATRRTKILKYRLKLCARLSIIMGLNWILEIITFVADNNVTSLPGRIVLFLIDLFNLLQGVLIFLVLVLFRKRVRRLPAKKNICNIPFPNTWKNLEDEEMESGEV</sequence>
<keyword evidence="6" id="KW-0732">Signal</keyword>
<protein>
    <recommendedName>
        <fullName evidence="7">G-protein coupled receptors family 2 profile 2 domain-containing protein</fullName>
    </recommendedName>
</protein>
<keyword evidence="4 5" id="KW-0472">Membrane</keyword>
<dbReference type="CDD" id="cd15039">
    <property type="entry name" value="7tmB3_Methuselah-like"/>
    <property type="match status" value="1"/>
</dbReference>
<feature type="domain" description="G-protein coupled receptors family 2 profile 2" evidence="7">
    <location>
        <begin position="126"/>
        <end position="381"/>
    </location>
</feature>